<dbReference type="InterPro" id="IPR019479">
    <property type="entry name" value="Peroxiredoxin_C"/>
</dbReference>
<comment type="caution">
    <text evidence="4">The sequence shown here is derived from an EMBL/GenBank/DDBJ whole genome shotgun (WGS) entry which is preliminary data.</text>
</comment>
<evidence type="ECO:0000256" key="2">
    <source>
        <dbReference type="SAM" id="MobiDB-lite"/>
    </source>
</evidence>
<dbReference type="GO" id="GO:0051920">
    <property type="term" value="F:peroxiredoxin activity"/>
    <property type="evidence" value="ECO:0007669"/>
    <property type="project" value="InterPro"/>
</dbReference>
<organism evidence="4">
    <name type="scientific">marine sediment metagenome</name>
    <dbReference type="NCBI Taxonomy" id="412755"/>
    <lineage>
        <taxon>unclassified sequences</taxon>
        <taxon>metagenomes</taxon>
        <taxon>ecological metagenomes</taxon>
    </lineage>
</organism>
<dbReference type="EMBL" id="BARV01027702">
    <property type="protein sequence ID" value="GAI40288.1"/>
    <property type="molecule type" value="Genomic_DNA"/>
</dbReference>
<protein>
    <recommendedName>
        <fullName evidence="3">Peroxiredoxin C-terminal domain-containing protein</fullName>
    </recommendedName>
</protein>
<evidence type="ECO:0000259" key="3">
    <source>
        <dbReference type="Pfam" id="PF10417"/>
    </source>
</evidence>
<dbReference type="Gene3D" id="3.40.30.10">
    <property type="entry name" value="Glutaredoxin"/>
    <property type="match status" value="1"/>
</dbReference>
<evidence type="ECO:0000313" key="4">
    <source>
        <dbReference type="EMBL" id="GAI40288.1"/>
    </source>
</evidence>
<feature type="region of interest" description="Disordered" evidence="2">
    <location>
        <begin position="31"/>
        <end position="54"/>
    </location>
</feature>
<sequence>MIADPTFEIGRNLEETFRQLQAFKFVRDTGKVTPAGWKPGEEGIEPTIENAGRI</sequence>
<dbReference type="InterPro" id="IPR036249">
    <property type="entry name" value="Thioredoxin-like_sf"/>
</dbReference>
<feature type="domain" description="Peroxiredoxin C-terminal" evidence="3">
    <location>
        <begin position="22"/>
        <end position="47"/>
    </location>
</feature>
<reference evidence="4" key="1">
    <citation type="journal article" date="2014" name="Front. Microbiol.">
        <title>High frequency of phylogenetically diverse reductive dehalogenase-homologous genes in deep subseafloor sedimentary metagenomes.</title>
        <authorList>
            <person name="Kawai M."/>
            <person name="Futagami T."/>
            <person name="Toyoda A."/>
            <person name="Takaki Y."/>
            <person name="Nishi S."/>
            <person name="Hori S."/>
            <person name="Arai W."/>
            <person name="Tsubouchi T."/>
            <person name="Morono Y."/>
            <person name="Uchiyama I."/>
            <person name="Ito T."/>
            <person name="Fujiyama A."/>
            <person name="Inagaki F."/>
            <person name="Takami H."/>
        </authorList>
    </citation>
    <scope>NUCLEOTIDE SEQUENCE</scope>
    <source>
        <strain evidence="4">Expedition CK06-06</strain>
    </source>
</reference>
<proteinExistence type="predicted"/>
<accession>X1N9I1</accession>
<evidence type="ECO:0000256" key="1">
    <source>
        <dbReference type="ARBA" id="ARBA00023002"/>
    </source>
</evidence>
<name>X1N9I1_9ZZZZ</name>
<keyword evidence="1" id="KW-0560">Oxidoreductase</keyword>
<gene>
    <name evidence="4" type="ORF">S06H3_44530</name>
</gene>
<dbReference type="Pfam" id="PF10417">
    <property type="entry name" value="1-cysPrx_C"/>
    <property type="match status" value="1"/>
</dbReference>
<dbReference type="AlphaFoldDB" id="X1N9I1"/>
<dbReference type="SUPFAM" id="SSF52833">
    <property type="entry name" value="Thioredoxin-like"/>
    <property type="match status" value="1"/>
</dbReference>